<evidence type="ECO:0000313" key="8">
    <source>
        <dbReference type="Proteomes" id="UP001175271"/>
    </source>
</evidence>
<feature type="compositionally biased region" description="Low complexity" evidence="5">
    <location>
        <begin position="628"/>
        <end position="658"/>
    </location>
</feature>
<feature type="region of interest" description="Disordered" evidence="5">
    <location>
        <begin position="624"/>
        <end position="661"/>
    </location>
</feature>
<dbReference type="Gene3D" id="1.10.150.50">
    <property type="entry name" value="Transcription Factor, Ets-1"/>
    <property type="match status" value="3"/>
</dbReference>
<dbReference type="GO" id="GO:0007528">
    <property type="term" value="P:neuromuscular junction development"/>
    <property type="evidence" value="ECO:0007669"/>
    <property type="project" value="TreeGrafter"/>
</dbReference>
<dbReference type="SUPFAM" id="SSF47769">
    <property type="entry name" value="SAM/Pointed domain"/>
    <property type="match status" value="2"/>
</dbReference>
<dbReference type="InterPro" id="IPR058914">
    <property type="entry name" value="LIPB1/2_CC"/>
</dbReference>
<dbReference type="GO" id="GO:0048786">
    <property type="term" value="C:presynaptic active zone"/>
    <property type="evidence" value="ECO:0007669"/>
    <property type="project" value="TreeGrafter"/>
</dbReference>
<organism evidence="7 8">
    <name type="scientific">Steinernema hermaphroditum</name>
    <dbReference type="NCBI Taxonomy" id="289476"/>
    <lineage>
        <taxon>Eukaryota</taxon>
        <taxon>Metazoa</taxon>
        <taxon>Ecdysozoa</taxon>
        <taxon>Nematoda</taxon>
        <taxon>Chromadorea</taxon>
        <taxon>Rhabditida</taxon>
        <taxon>Tylenchina</taxon>
        <taxon>Panagrolaimomorpha</taxon>
        <taxon>Strongyloidoidea</taxon>
        <taxon>Steinernematidae</taxon>
        <taxon>Steinernema</taxon>
    </lineage>
</organism>
<dbReference type="Pfam" id="PF26022">
    <property type="entry name" value="CC_Liprin_beta"/>
    <property type="match status" value="1"/>
</dbReference>
<feature type="region of interest" description="Disordered" evidence="5">
    <location>
        <begin position="680"/>
        <end position="699"/>
    </location>
</feature>
<evidence type="ECO:0000256" key="2">
    <source>
        <dbReference type="ARBA" id="ARBA00022737"/>
    </source>
</evidence>
<comment type="caution">
    <text evidence="7">The sequence shown here is derived from an EMBL/GenBank/DDBJ whole genome shotgun (WGS) entry which is preliminary data.</text>
</comment>
<feature type="region of interest" description="Disordered" evidence="5">
    <location>
        <begin position="721"/>
        <end position="780"/>
    </location>
</feature>
<feature type="coiled-coil region" evidence="4">
    <location>
        <begin position="411"/>
        <end position="487"/>
    </location>
</feature>
<evidence type="ECO:0000313" key="7">
    <source>
        <dbReference type="EMBL" id="KAK0397467.1"/>
    </source>
</evidence>
<sequence>MEVTNGQCRSELLPNFSADGFEEANLFLSSALQQIDEFIGSRASKSASSADVTASLINNNMSDFSANVEQSAVREAMEPKQSVCDSLTDSEASNCFENGNTEKQFANFSWNSAVANWNGRGREECDGNDASDVSGGESPPSDIRVLSPLTPPVPSLNIFVKAIEDDQFEKPDLETQLKIITWLSRFTEKHMFLRSRLYYLCDDLCSSLNIPQLPSGNSELRGMSSIPDHLNRGAPDFRIADHRAAFPSKVMSHDSIAALKNSESGSILRESRNSIIRSTSTSASSSRPVVPYVTHYSDSGFSSGSSCSQLPPPPPYRIRPGTTGGDSKYGNSQLSLHMGVTPFAQDNLRSNRVNSWTSRISLSPSPSMSTVSCPEYPEIPEKFQRLAMARDSLSLQVSVLTEQVGAQREKISDLESLLAAKRSKLDSTEELIHDRPNECGHLESQKLGLMAEVSNLKLMYATMEREKNETERKLRLSQTEVERLTQSMHNVLAQGLHLNTQGQFNTHAVQSCHGTSEPQDEMEKLRLTVQKLIADNEQKNMEINTLRSALDEQAKEREMEKYSSTMEMRNSPSFPLARHGTYDKNQPFDINAQIRKLLTEDTLDPIAHSSSYPTSLCNVPQMHLSTRSPAQSQMPSSSSYTSSLSAASPQHSSWSSTSGTPRHLIKPHSNYYMMGTVPCSSASPGPSSYRSPSSPAARQLAAELDELRRIGGELQMQQQINSSYNCNSLPRSVNTKRESSNALQKISIASSGISAESDDELTRGRQQSTGASTERFRRGRTRSTIRNLLGKFSRSNSQENRLGEFRRNSNIRSSASARLVGPVSGAMPRRPQVQLFVDFTTDQVCEWMAEIGFTAYVPEVERCVRSGRHLLNMSQLELEKDLLIRNPFHRKRLLLFLHSIEQPRNDVSEIMDTYQVVRWLDEIGLPQYKEVFTENMIEGPLLVTLTAAELVEMKITSALQHAAVARGIAFLHNISFLPHRLERKFDADLIQKCPIANEVEKWSQQCVVEWLKTIDLGEFTPNLNCAGIHGALMVNEPTFTAESLAEVLQIPAHKTLLRRHLTTHFNNLLGPRIVSHKREVLAQPLVTFLTPLLKIKLVKKGFSITRKKTKNEVLVEPDEPVDPVYRRHMLPKPDCSLDGLASSDV</sequence>
<evidence type="ECO:0000256" key="5">
    <source>
        <dbReference type="SAM" id="MobiDB-lite"/>
    </source>
</evidence>
<feature type="compositionally biased region" description="Polar residues" evidence="5">
    <location>
        <begin position="721"/>
        <end position="733"/>
    </location>
</feature>
<evidence type="ECO:0000256" key="1">
    <source>
        <dbReference type="ARBA" id="ARBA00007547"/>
    </source>
</evidence>
<dbReference type="PANTHER" id="PTHR12587:SF14">
    <property type="entry name" value="AT31531P"/>
    <property type="match status" value="1"/>
</dbReference>
<feature type="coiled-coil region" evidence="4">
    <location>
        <begin position="522"/>
        <end position="556"/>
    </location>
</feature>
<feature type="domain" description="SAM" evidence="6">
    <location>
        <begin position="911"/>
        <end position="974"/>
    </location>
</feature>
<dbReference type="InterPro" id="IPR029515">
    <property type="entry name" value="Liprin"/>
</dbReference>
<keyword evidence="2" id="KW-0677">Repeat</keyword>
<feature type="compositionally biased region" description="Low complexity" evidence="5">
    <location>
        <begin position="680"/>
        <end position="697"/>
    </location>
</feature>
<dbReference type="PANTHER" id="PTHR12587">
    <property type="entry name" value="LAR INTERACTING PROTEIN LIP -RELATED PROTEIN"/>
    <property type="match status" value="1"/>
</dbReference>
<keyword evidence="8" id="KW-1185">Reference proteome</keyword>
<reference evidence="7" key="1">
    <citation type="submission" date="2023-06" db="EMBL/GenBank/DDBJ databases">
        <title>Genomic analysis of the entomopathogenic nematode Steinernema hermaphroditum.</title>
        <authorList>
            <person name="Schwarz E.M."/>
            <person name="Heppert J.K."/>
            <person name="Baniya A."/>
            <person name="Schwartz H.T."/>
            <person name="Tan C.-H."/>
            <person name="Antoshechkin I."/>
            <person name="Sternberg P.W."/>
            <person name="Goodrich-Blair H."/>
            <person name="Dillman A.R."/>
        </authorList>
    </citation>
    <scope>NUCLEOTIDE SEQUENCE</scope>
    <source>
        <strain evidence="7">PS9179</strain>
        <tissue evidence="7">Whole animal</tissue>
    </source>
</reference>
<dbReference type="SMART" id="SM00454">
    <property type="entry name" value="SAM"/>
    <property type="match status" value="3"/>
</dbReference>
<feature type="domain" description="SAM" evidence="6">
    <location>
        <begin position="839"/>
        <end position="903"/>
    </location>
</feature>
<dbReference type="EMBL" id="JAUCMV010000005">
    <property type="protein sequence ID" value="KAK0397467.1"/>
    <property type="molecule type" value="Genomic_DNA"/>
</dbReference>
<dbReference type="Pfam" id="PF07647">
    <property type="entry name" value="SAM_2"/>
    <property type="match status" value="1"/>
</dbReference>
<dbReference type="Proteomes" id="UP001175271">
    <property type="component" value="Unassembled WGS sequence"/>
</dbReference>
<evidence type="ECO:0000256" key="3">
    <source>
        <dbReference type="ARBA" id="ARBA00023054"/>
    </source>
</evidence>
<keyword evidence="3 4" id="KW-0175">Coiled coil</keyword>
<evidence type="ECO:0000259" key="6">
    <source>
        <dbReference type="PROSITE" id="PS50105"/>
    </source>
</evidence>
<dbReference type="PROSITE" id="PS50105">
    <property type="entry name" value="SAM_DOMAIN"/>
    <property type="match status" value="2"/>
</dbReference>
<protein>
    <recommendedName>
        <fullName evidence="6">SAM domain-containing protein</fullName>
    </recommendedName>
</protein>
<dbReference type="InterPro" id="IPR001660">
    <property type="entry name" value="SAM"/>
</dbReference>
<dbReference type="AlphaFoldDB" id="A0AA39H476"/>
<dbReference type="InterPro" id="IPR037617">
    <property type="entry name" value="LIPB1/2_SAM_1"/>
</dbReference>
<dbReference type="CDD" id="cd09563">
    <property type="entry name" value="SAM_liprin-beta1_2_repeat1"/>
    <property type="match status" value="1"/>
</dbReference>
<gene>
    <name evidence="7" type="ORF">QR680_002140</name>
</gene>
<name>A0AA39H476_9BILA</name>
<dbReference type="InterPro" id="IPR013761">
    <property type="entry name" value="SAM/pointed_sf"/>
</dbReference>
<dbReference type="Pfam" id="PF00536">
    <property type="entry name" value="SAM_1"/>
    <property type="match status" value="2"/>
</dbReference>
<evidence type="ECO:0000256" key="4">
    <source>
        <dbReference type="SAM" id="Coils"/>
    </source>
</evidence>
<accession>A0AA39H476</accession>
<feature type="region of interest" description="Disordered" evidence="5">
    <location>
        <begin position="121"/>
        <end position="143"/>
    </location>
</feature>
<comment type="similarity">
    <text evidence="1">Belongs to the liprin family. Liprin-beta subfamily.</text>
</comment>
<proteinExistence type="inferred from homology"/>